<dbReference type="InterPro" id="IPR036271">
    <property type="entry name" value="Tet_transcr_reg_TetR-rel_C_sf"/>
</dbReference>
<accession>A0ABT2H123</accession>
<dbReference type="InterPro" id="IPR001647">
    <property type="entry name" value="HTH_TetR"/>
</dbReference>
<comment type="caution">
    <text evidence="6">The sequence shown here is derived from an EMBL/GenBank/DDBJ whole genome shotgun (WGS) entry which is preliminary data.</text>
</comment>
<keyword evidence="1" id="KW-0805">Transcription regulation</keyword>
<dbReference type="EMBL" id="JANLCJ010000002">
    <property type="protein sequence ID" value="MCS5733626.1"/>
    <property type="molecule type" value="Genomic_DNA"/>
</dbReference>
<name>A0ABT2H123_9MICO</name>
<evidence type="ECO:0000256" key="4">
    <source>
        <dbReference type="PROSITE-ProRule" id="PRU00335"/>
    </source>
</evidence>
<dbReference type="Gene3D" id="1.10.357.10">
    <property type="entry name" value="Tetracycline Repressor, domain 2"/>
    <property type="match status" value="1"/>
</dbReference>
<keyword evidence="7" id="KW-1185">Reference proteome</keyword>
<evidence type="ECO:0000256" key="2">
    <source>
        <dbReference type="ARBA" id="ARBA00023125"/>
    </source>
</evidence>
<dbReference type="InterPro" id="IPR050109">
    <property type="entry name" value="HTH-type_TetR-like_transc_reg"/>
</dbReference>
<dbReference type="Pfam" id="PF00440">
    <property type="entry name" value="TetR_N"/>
    <property type="match status" value="1"/>
</dbReference>
<evidence type="ECO:0000313" key="7">
    <source>
        <dbReference type="Proteomes" id="UP001165586"/>
    </source>
</evidence>
<organism evidence="6 7">
    <name type="scientific">Herbiconiux daphne</name>
    <dbReference type="NCBI Taxonomy" id="2970914"/>
    <lineage>
        <taxon>Bacteria</taxon>
        <taxon>Bacillati</taxon>
        <taxon>Actinomycetota</taxon>
        <taxon>Actinomycetes</taxon>
        <taxon>Micrococcales</taxon>
        <taxon>Microbacteriaceae</taxon>
        <taxon>Herbiconiux</taxon>
    </lineage>
</organism>
<dbReference type="PANTHER" id="PTHR30055:SF220">
    <property type="entry name" value="TETR-FAMILY REGULATORY PROTEIN"/>
    <property type="match status" value="1"/>
</dbReference>
<dbReference type="SUPFAM" id="SSF48498">
    <property type="entry name" value="Tetracyclin repressor-like, C-terminal domain"/>
    <property type="match status" value="1"/>
</dbReference>
<protein>
    <submittedName>
        <fullName evidence="6">TetR/AcrR family transcriptional regulator</fullName>
    </submittedName>
</protein>
<feature type="DNA-binding region" description="H-T-H motif" evidence="4">
    <location>
        <begin position="39"/>
        <end position="58"/>
    </location>
</feature>
<evidence type="ECO:0000313" key="6">
    <source>
        <dbReference type="EMBL" id="MCS5733626.1"/>
    </source>
</evidence>
<keyword evidence="3" id="KW-0804">Transcription</keyword>
<reference evidence="6" key="1">
    <citation type="submission" date="2022-08" db="EMBL/GenBank/DDBJ databases">
        <authorList>
            <person name="Deng Y."/>
            <person name="Han X.-F."/>
            <person name="Zhang Y.-Q."/>
        </authorList>
    </citation>
    <scope>NUCLEOTIDE SEQUENCE</scope>
    <source>
        <strain evidence="6">CPCC 203386</strain>
    </source>
</reference>
<dbReference type="PROSITE" id="PS50977">
    <property type="entry name" value="HTH_TETR_2"/>
    <property type="match status" value="1"/>
</dbReference>
<dbReference type="Proteomes" id="UP001165586">
    <property type="component" value="Unassembled WGS sequence"/>
</dbReference>
<dbReference type="Pfam" id="PF13305">
    <property type="entry name" value="TetR_C_33"/>
    <property type="match status" value="1"/>
</dbReference>
<feature type="domain" description="HTH tetR-type" evidence="5">
    <location>
        <begin position="16"/>
        <end position="76"/>
    </location>
</feature>
<sequence length="213" mass="22731">MSDDLEVHGRTTYRHGDLRGALLAAGVEMAREGGPAAVVLREATRRAGVSPNAAYRHFADRDALLQAVSDACLGLVADRIETELDAHPATGDTVADARMQLRAVGLGYIAFAREEPGLFRTAFSVPDNLQSAAEPRKAGIRGRTPFQLVGSALDALVAAGVLPPERRQNAEFLAWAAVHGLGMLVIDGPLRGLDDHMIAFATDRLLDMVDRGL</sequence>
<proteinExistence type="predicted"/>
<evidence type="ECO:0000259" key="5">
    <source>
        <dbReference type="PROSITE" id="PS50977"/>
    </source>
</evidence>
<evidence type="ECO:0000256" key="1">
    <source>
        <dbReference type="ARBA" id="ARBA00023015"/>
    </source>
</evidence>
<dbReference type="InterPro" id="IPR009057">
    <property type="entry name" value="Homeodomain-like_sf"/>
</dbReference>
<dbReference type="RefSeq" id="WP_259538442.1">
    <property type="nucleotide sequence ID" value="NZ_JANLCJ010000002.1"/>
</dbReference>
<evidence type="ECO:0000256" key="3">
    <source>
        <dbReference type="ARBA" id="ARBA00023163"/>
    </source>
</evidence>
<dbReference type="PANTHER" id="PTHR30055">
    <property type="entry name" value="HTH-TYPE TRANSCRIPTIONAL REGULATOR RUTR"/>
    <property type="match status" value="1"/>
</dbReference>
<dbReference type="SUPFAM" id="SSF46689">
    <property type="entry name" value="Homeodomain-like"/>
    <property type="match status" value="1"/>
</dbReference>
<dbReference type="InterPro" id="IPR025996">
    <property type="entry name" value="MT1864/Rv1816-like_C"/>
</dbReference>
<keyword evidence="2 4" id="KW-0238">DNA-binding</keyword>
<gene>
    <name evidence="6" type="ORF">N1032_07730</name>
</gene>